<comment type="subcellular location">
    <subcellularLocation>
        <location evidence="1">Membrane</location>
        <topology evidence="1">Multi-pass membrane protein</topology>
    </subcellularLocation>
</comment>
<evidence type="ECO:0000256" key="1">
    <source>
        <dbReference type="ARBA" id="ARBA00004141"/>
    </source>
</evidence>
<comment type="caution">
    <text evidence="10">The sequence shown here is derived from an EMBL/GenBank/DDBJ whole genome shotgun (WGS) entry which is preliminary data.</text>
</comment>
<feature type="transmembrane region" description="Helical" evidence="9">
    <location>
        <begin position="281"/>
        <end position="303"/>
    </location>
</feature>
<evidence type="ECO:0000256" key="7">
    <source>
        <dbReference type="ARBA" id="ARBA00023136"/>
    </source>
</evidence>
<comment type="similarity">
    <text evidence="2">Belongs to the purine-cytosine permease (2.A.39) family.</text>
</comment>
<protein>
    <submittedName>
        <fullName evidence="10">Purine-cytosine permease fcyB</fullName>
    </submittedName>
</protein>
<organism evidence="10 11">
    <name type="scientific">Aspergillus awamori</name>
    <name type="common">Black koji mold</name>
    <dbReference type="NCBI Taxonomy" id="105351"/>
    <lineage>
        <taxon>Eukaryota</taxon>
        <taxon>Fungi</taxon>
        <taxon>Dikarya</taxon>
        <taxon>Ascomycota</taxon>
        <taxon>Pezizomycotina</taxon>
        <taxon>Eurotiomycetes</taxon>
        <taxon>Eurotiomycetidae</taxon>
        <taxon>Eurotiales</taxon>
        <taxon>Aspergillaceae</taxon>
        <taxon>Aspergillus</taxon>
    </lineage>
</organism>
<keyword evidence="6 9" id="KW-1133">Transmembrane helix</keyword>
<dbReference type="GO" id="GO:0016020">
    <property type="term" value="C:membrane"/>
    <property type="evidence" value="ECO:0007669"/>
    <property type="project" value="UniProtKB-SubCell"/>
</dbReference>
<evidence type="ECO:0000256" key="6">
    <source>
        <dbReference type="ARBA" id="ARBA00022989"/>
    </source>
</evidence>
<keyword evidence="7 9" id="KW-0472">Membrane</keyword>
<feature type="transmembrane region" description="Helical" evidence="9">
    <location>
        <begin position="484"/>
        <end position="507"/>
    </location>
</feature>
<name>A0A401KTI3_ASPAW</name>
<dbReference type="Pfam" id="PF02133">
    <property type="entry name" value="Transp_cyt_pur"/>
    <property type="match status" value="1"/>
</dbReference>
<feature type="transmembrane region" description="Helical" evidence="9">
    <location>
        <begin position="376"/>
        <end position="393"/>
    </location>
</feature>
<gene>
    <name evidence="10" type="ORF">AAWM_05424</name>
</gene>
<feature type="transmembrane region" description="Helical" evidence="9">
    <location>
        <begin position="440"/>
        <end position="464"/>
    </location>
</feature>
<dbReference type="GO" id="GO:0022857">
    <property type="term" value="F:transmembrane transporter activity"/>
    <property type="evidence" value="ECO:0007669"/>
    <property type="project" value="InterPro"/>
</dbReference>
<dbReference type="AlphaFoldDB" id="A0A401KTI3"/>
<feature type="transmembrane region" description="Helical" evidence="9">
    <location>
        <begin position="143"/>
        <end position="163"/>
    </location>
</feature>
<evidence type="ECO:0000256" key="2">
    <source>
        <dbReference type="ARBA" id="ARBA00008974"/>
    </source>
</evidence>
<dbReference type="Gene3D" id="1.10.4160.10">
    <property type="entry name" value="Hydantoin permease"/>
    <property type="match status" value="1"/>
</dbReference>
<feature type="transmembrane region" description="Helical" evidence="9">
    <location>
        <begin position="104"/>
        <end position="123"/>
    </location>
</feature>
<feature type="transmembrane region" description="Helical" evidence="9">
    <location>
        <begin position="399"/>
        <end position="419"/>
    </location>
</feature>
<feature type="region of interest" description="Disordered" evidence="8">
    <location>
        <begin position="1"/>
        <end position="35"/>
    </location>
</feature>
<dbReference type="GO" id="GO:0015851">
    <property type="term" value="P:nucleobase transport"/>
    <property type="evidence" value="ECO:0007669"/>
    <property type="project" value="UniProtKB-ARBA"/>
</dbReference>
<dbReference type="STRING" id="105351.A0A401KTI3"/>
<evidence type="ECO:0000313" key="10">
    <source>
        <dbReference type="EMBL" id="GCB22539.1"/>
    </source>
</evidence>
<keyword evidence="5 9" id="KW-0812">Transmembrane</keyword>
<evidence type="ECO:0000256" key="4">
    <source>
        <dbReference type="ARBA" id="ARBA00022553"/>
    </source>
</evidence>
<sequence length="887" mass="100009">MDSDLEKRQRSPSLRSVTREQLETSQALGSPPPTCGSRYEKWARNIKGLEARGIEPVSLEERLKNTSSTPFRMMLTWFSMGMAINNIVTGSLGTLVMKLSFTDAALCVIFGTLLGGLGVGYMSTWGPRSGNRTLIVSRYFMGYYPSKVCCILNVLTNLGTGMMSATVGGQLLSKLSGGVVSVIVGIVIVALVSWAMATFGMKIFQFYERYAWFPQLLIFSVLTGSAGPQFDFHSPTIGSIEQINAKRLTYFSLCLSIPLSWIPVSADYQVYYSPEIRRWKIWTVTTIGVSLSIAITLLLGAGLGSGVAINSKWASLYDGTPGSLLMAGYDRLGPLGKLCAFINVLTIVSNNAPSSYSTGLNFQMLGEMWLRVPRPVFTTVSTLIYASCAIGGRNSLYEIFGNLMPLIGYWVIIWFTIVVEQDVLFNRGKVYDWTDWNNWLKLPVGVAASTAFLIGWVGAIVGMLTPGNFLGFVPNTDPRAGLGFQQLVTYACLLLPAYAFLVSHLRFRYLQRLHQKYPYNTRESLSRMTDDEACEIQKGLVQLEFPFLYLKSLQFALFRTYGIPTISTVLTNTTQFSKPDTALKRYADTAALIQEFVGHAPTSRRACTSIARTRWIHSNYRASGKILEDDMLYTLGLFAIQPVRFVEMYEWRDLSDLERCAIGTFWKSLGDSLDISYDALPSGKTGFRDGLHWLEEMMVWSDDYEVRCMVPHVKNREVADQTIAVLLYMLPQPLHFIGMRFVSFMMDDRLRKAMLIDPPPAFDAKLFSLLFSARRFALRYLALPRPYFLRYVSYTDDYNENGRIYMTNWDAAPYYVKPSLRNRWGPVAWLTWALGRPLPGDEGDKYYPKGYDNLNVGPKYFEGKGRQGMEDIMKELETTRRGQCPFH</sequence>
<evidence type="ECO:0000256" key="9">
    <source>
        <dbReference type="SAM" id="Phobius"/>
    </source>
</evidence>
<evidence type="ECO:0000256" key="3">
    <source>
        <dbReference type="ARBA" id="ARBA00022448"/>
    </source>
</evidence>
<dbReference type="EMBL" id="BDHI01000014">
    <property type="protein sequence ID" value="GCB22539.1"/>
    <property type="molecule type" value="Genomic_DNA"/>
</dbReference>
<feature type="transmembrane region" description="Helical" evidence="9">
    <location>
        <begin position="175"/>
        <end position="197"/>
    </location>
</feature>
<dbReference type="InterPro" id="IPR001248">
    <property type="entry name" value="Pur-cyt_permease"/>
</dbReference>
<reference evidence="10 11" key="1">
    <citation type="submission" date="2016-09" db="EMBL/GenBank/DDBJ databases">
        <title>Aspergillus awamori IFM 58123T.</title>
        <authorList>
            <person name="Kusuya Y."/>
            <person name="Shimizu M."/>
            <person name="Takahashi H."/>
            <person name="Yaguchi T."/>
        </authorList>
    </citation>
    <scope>NUCLEOTIDE SEQUENCE [LARGE SCALE GENOMIC DNA]</scope>
    <source>
        <strain evidence="10 11">IFM 58123</strain>
    </source>
</reference>
<accession>A0A401KTI3</accession>
<dbReference type="Proteomes" id="UP000286921">
    <property type="component" value="Unassembled WGS sequence"/>
</dbReference>
<dbReference type="InterPro" id="IPR046366">
    <property type="entry name" value="MPAB"/>
</dbReference>
<evidence type="ECO:0000256" key="5">
    <source>
        <dbReference type="ARBA" id="ARBA00022692"/>
    </source>
</evidence>
<dbReference type="GO" id="GO:0016491">
    <property type="term" value="F:oxidoreductase activity"/>
    <property type="evidence" value="ECO:0007669"/>
    <property type="project" value="InterPro"/>
</dbReference>
<keyword evidence="3" id="KW-0813">Transport</keyword>
<dbReference type="PANTHER" id="PTHR36124:SF6">
    <property type="entry name" value="ER-BOUND OXYGENASE MPAB_MPAB'_RUBBER OXYGENASE CATALYTIC DOMAIN-CONTAINING PROTEIN"/>
    <property type="match status" value="1"/>
</dbReference>
<evidence type="ECO:0000313" key="11">
    <source>
        <dbReference type="Proteomes" id="UP000286921"/>
    </source>
</evidence>
<evidence type="ECO:0000256" key="8">
    <source>
        <dbReference type="SAM" id="MobiDB-lite"/>
    </source>
</evidence>
<dbReference type="FunFam" id="1.10.4160.10:FF:000002">
    <property type="entry name" value="Purine-cytosine permease fcyB"/>
    <property type="match status" value="1"/>
</dbReference>
<proteinExistence type="inferred from homology"/>
<keyword evidence="4" id="KW-0597">Phosphoprotein</keyword>
<feature type="transmembrane region" description="Helical" evidence="9">
    <location>
        <begin position="74"/>
        <end position="97"/>
    </location>
</feature>
<keyword evidence="11" id="KW-1185">Reference proteome</keyword>
<dbReference type="PANTHER" id="PTHR36124">
    <property type="match status" value="1"/>
</dbReference>